<name>F9CWN5_9ARCH</name>
<keyword evidence="2" id="KW-1185">Reference proteome</keyword>
<gene>
    <name evidence="1" type="ORF">MY1_0926</name>
</gene>
<dbReference type="EMBL" id="AFPU01000001">
    <property type="protein sequence ID" value="EGP93687.1"/>
    <property type="molecule type" value="Genomic_DNA"/>
</dbReference>
<evidence type="ECO:0000313" key="2">
    <source>
        <dbReference type="Proteomes" id="UP000004440"/>
    </source>
</evidence>
<dbReference type="CDD" id="cd02278">
    <property type="entry name" value="GAPDH_II_N"/>
    <property type="match status" value="1"/>
</dbReference>
<evidence type="ECO:0000313" key="1">
    <source>
        <dbReference type="EMBL" id="EGP93687.1"/>
    </source>
</evidence>
<dbReference type="RefSeq" id="WP_007550497.1">
    <property type="nucleotide sequence ID" value="NZ_AFPU01000001.1"/>
</dbReference>
<protein>
    <submittedName>
        <fullName evidence="1">Glyceraldehyde-3-phosphate dehydrogenase (NAD(P)(+)) (Phosphorylating)</fullName>
    </submittedName>
</protein>
<proteinExistence type="predicted"/>
<comment type="caution">
    <text evidence="1">The sequence shown here is derived from an EMBL/GenBank/DDBJ whole genome shotgun (WGS) entry which is preliminary data.</text>
</comment>
<dbReference type="Gene3D" id="3.30.360.10">
    <property type="entry name" value="Dihydrodipicolinate Reductase, domain 2"/>
    <property type="match status" value="1"/>
</dbReference>
<dbReference type="NCBIfam" id="NF003251">
    <property type="entry name" value="PRK04207.1"/>
    <property type="match status" value="1"/>
</dbReference>
<dbReference type="Proteomes" id="UP000004440">
    <property type="component" value="Unassembled WGS sequence"/>
</dbReference>
<dbReference type="Gene3D" id="3.40.50.720">
    <property type="entry name" value="NAD(P)-binding Rossmann-like Domain"/>
    <property type="match status" value="1"/>
</dbReference>
<sequence length="350" mass="39648">MKKIFVNGYGSIGSRITSFLKDDPEISVIGVGKYSPDDDVNVAISRGLNVYVPERKLNDFKDFKIAGTIESALDDCDLVIDASPGGHGYKNKKNIYDPKNLSVIYQGGETTMGDEAVSDLLFNSRANYDLAIGKKHVMQGSCNVTGMGRILEPLRIKFSNRLVRFDVTLVRRWADIEQTDKQVTDTIEMTEKPHHGDDVKMYFGKDAPLFVRAIKVPTRQMHLHIMDIRFSGKAPTPSEIHEIFTNEFGVAILWTAKGTKDIRDYAKNMGFNFTDTNMIHIHANMTVSIDDTVQMMYSDDQTGIVIPENHMLMQAMLFGKSYKDAFSHTESIFNMKERKQKLESYFARKN</sequence>
<dbReference type="SUPFAM" id="SSF55347">
    <property type="entry name" value="Glyceraldehyde-3-phosphate dehydrogenase-like, C-terminal domain"/>
    <property type="match status" value="1"/>
</dbReference>
<organism evidence="1 2">
    <name type="scientific">Nitrosarchaeum koreense MY1</name>
    <dbReference type="NCBI Taxonomy" id="1001994"/>
    <lineage>
        <taxon>Archaea</taxon>
        <taxon>Nitrososphaerota</taxon>
        <taxon>Nitrososphaeria</taxon>
        <taxon>Nitrosopumilales</taxon>
        <taxon>Nitrosopumilaceae</taxon>
        <taxon>Nitrosarchaeum</taxon>
    </lineage>
</organism>
<reference evidence="1 2" key="1">
    <citation type="journal article" date="2011" name="J. Bacteriol.">
        <title>Genome Sequence of an Ammonia-Oxidizing Soil Archaeon, "Candidatus Nitrosoarchaeum koreensis" MY1.</title>
        <authorList>
            <person name="Kim B.K."/>
            <person name="Jung M.Y."/>
            <person name="Yu D.S."/>
            <person name="Park S.J."/>
            <person name="Oh T.K."/>
            <person name="Rhee S.K."/>
            <person name="Kim J.F."/>
        </authorList>
    </citation>
    <scope>NUCLEOTIDE SEQUENCE [LARGE SCALE GENOMIC DNA]</scope>
    <source>
        <strain evidence="1 2">MY1</strain>
    </source>
</reference>
<dbReference type="CDD" id="cd18127">
    <property type="entry name" value="GAPDH_II_C"/>
    <property type="match status" value="1"/>
</dbReference>
<dbReference type="InterPro" id="IPR036291">
    <property type="entry name" value="NAD(P)-bd_dom_sf"/>
</dbReference>
<dbReference type="AlphaFoldDB" id="F9CWN5"/>
<dbReference type="SUPFAM" id="SSF51735">
    <property type="entry name" value="NAD(P)-binding Rossmann-fold domains"/>
    <property type="match status" value="1"/>
</dbReference>
<dbReference type="OrthoDB" id="295712at2157"/>
<accession>F9CWN5</accession>
<dbReference type="PATRIC" id="fig|1001994.6.peg.912"/>
<dbReference type="STRING" id="1001994.MY1_0926"/>